<reference evidence="1 2" key="1">
    <citation type="journal article" date="2020" name="Microorganisms">
        <title>Osmotic Adaptation and Compatible Solute Biosynthesis of Phototrophic Bacteria as Revealed from Genome Analyses.</title>
        <authorList>
            <person name="Imhoff J.F."/>
            <person name="Rahn T."/>
            <person name="Kunzel S."/>
            <person name="Keller A."/>
            <person name="Neulinger S.C."/>
        </authorList>
    </citation>
    <scope>NUCLEOTIDE SEQUENCE [LARGE SCALE GENOMIC DNA]</scope>
    <source>
        <strain evidence="1 2">DSM 9895</strain>
    </source>
</reference>
<comment type="caution">
    <text evidence="1">The sequence shown here is derived from an EMBL/GenBank/DDBJ whole genome shotgun (WGS) entry which is preliminary data.</text>
</comment>
<accession>A0ABS1DCD8</accession>
<evidence type="ECO:0008006" key="3">
    <source>
        <dbReference type="Google" id="ProtNLM"/>
    </source>
</evidence>
<dbReference type="Gene3D" id="3.40.50.2000">
    <property type="entry name" value="Glycogen Phosphorylase B"/>
    <property type="match status" value="1"/>
</dbReference>
<gene>
    <name evidence="1" type="ORF">CKO28_05985</name>
</gene>
<protein>
    <recommendedName>
        <fullName evidence="3">Glycosyl transferase family 1 domain-containing protein</fullName>
    </recommendedName>
</protein>
<organism evidence="1 2">
    <name type="scientific">Rhodovibrio sodomensis</name>
    <dbReference type="NCBI Taxonomy" id="1088"/>
    <lineage>
        <taxon>Bacteria</taxon>
        <taxon>Pseudomonadati</taxon>
        <taxon>Pseudomonadota</taxon>
        <taxon>Alphaproteobacteria</taxon>
        <taxon>Rhodospirillales</taxon>
        <taxon>Rhodovibrionaceae</taxon>
        <taxon>Rhodovibrio</taxon>
    </lineage>
</organism>
<proteinExistence type="predicted"/>
<dbReference type="Proteomes" id="UP001296873">
    <property type="component" value="Unassembled WGS sequence"/>
</dbReference>
<keyword evidence="2" id="KW-1185">Reference proteome</keyword>
<name>A0ABS1DCD8_9PROT</name>
<dbReference type="SUPFAM" id="SSF53756">
    <property type="entry name" value="UDP-Glycosyltransferase/glycogen phosphorylase"/>
    <property type="match status" value="1"/>
</dbReference>
<evidence type="ECO:0000313" key="1">
    <source>
        <dbReference type="EMBL" id="MBK1667581.1"/>
    </source>
</evidence>
<sequence length="419" mass="47235">MSGGPDFDLIFVADLRFPGGTSTAIAHEIRAAHAAGYSVGLYQVNAPLFGSKPRPVHPHVQAEITRGRATEIPERATAEARLLVVHNPYILARAPRVRPNLRAERRVMVAHQPPADRQGRWYYDAWRIDAIAREAFGGAFVWAPISPACRDSFDRAGVDLPRLRENWLNLIFVDDWGAARLELRGNRPRIGRHSRAEWQKWPDTREQILTAYPETDAVDVRLLGVGDDLLGRIGRQPANWTTWRFNEIGVADFLSELDFFVYYHHSSWVEAFGRTIAEAAAAGCVCVLPPHFRRTFGDAAVYAELPHAQAVVATLASDPDAFRRQSAVGRAAIDRDFGPRVYQDRLARILEAPDLSCLSETPVMPGPVRMRAAVLRHLFPIQQRLDLLRRRARNFLGRHKRRVGRLVALWAEKKAARHS</sequence>
<evidence type="ECO:0000313" key="2">
    <source>
        <dbReference type="Proteomes" id="UP001296873"/>
    </source>
</evidence>
<dbReference type="RefSeq" id="WP_200339741.1">
    <property type="nucleotide sequence ID" value="NZ_NRRL01000009.1"/>
</dbReference>
<dbReference type="EMBL" id="NRRL01000009">
    <property type="protein sequence ID" value="MBK1667581.1"/>
    <property type="molecule type" value="Genomic_DNA"/>
</dbReference>